<dbReference type="InterPro" id="IPR036770">
    <property type="entry name" value="Ankyrin_rpt-contain_sf"/>
</dbReference>
<sequence length="884" mass="97343">MPVPGFGYSVGDFIATIELIAKVIAAFRDGTGASSEYRQVLQELETLLNLLQHISTVQSTERNFACVNAIKGVALNLQAPLRKFLDNICKRYGALGGGQKKGPSNMGAGLAVIGRKAQWAIVMEKDIAKLRTAIGTNMSSILLLLNMNHLDATSFMENLAKVNQNDLLLKNAEIQQELVLQQSTTSRHHVQQMDSINGVKSNIGDLTAMSSANADRLGVIERRQNSDSIALMQFLEYMKRIVLSLRTILPSIYEIMCKMMSVSLSMLVFWTHDSSKLPSSLSNLHLYALLLSIQTTVSEMPTSLLSSNIQFEDVLGRVRSLPYESFRYWKVFQTFLECEFENLPGELNIRRGLYHIVDTKLASNVTGESAWSQGVFPGMRLQMSVIIESFRRRGRSCPRPQCPGVSEGRECASPFLVCSNCSLRFTDISEMAQPRITELEDTLGKRPVSVQSPSSGLRGPAKAALHSIHPGACRDDTIRRRRDLVQAKLKMRDRERLDIVKFKRIHIYTFDDMKAEFGSLKLLDLPTAPMTLLQKAAAMGNVTLVAQLIEDGVNIDEEDRKRWTAMHHAAWSGCWGSIHLLLENGANIDKADHWCMTPLHYAVRKGDEQVVKLLIQNGAAIDAEGAGRWTPLHFAAAHGNDQVAQLLIQNGVVINAENKNRQTPLHFAAADGNDQVAQLLIQNGAAINAEDNDGWTPLFHAAVNGRNQVAQLLIQNGAAINAEDNDGWTPLFHAAANGRDQVAQLLIQNGATINAEAIDRWTPLHCATSNGHDRVAQLLIQNGATVDAEDCSQFTPLHYAAANGHVQVAQLLIQHGAAIHTPDYGRLTPLHCAAGNGHNRMALLLIENGATINAEDKFGRTPLVNALEDGQDQMVRLLREMGGR</sequence>
<dbReference type="PROSITE" id="PS50088">
    <property type="entry name" value="ANK_REPEAT"/>
    <property type="match status" value="11"/>
</dbReference>
<feature type="repeat" description="ANK" evidence="3">
    <location>
        <begin position="561"/>
        <end position="593"/>
    </location>
</feature>
<feature type="repeat" description="ANK" evidence="3">
    <location>
        <begin position="597"/>
        <end position="626"/>
    </location>
</feature>
<evidence type="ECO:0000313" key="6">
    <source>
        <dbReference type="Proteomes" id="UP001447188"/>
    </source>
</evidence>
<dbReference type="PROSITE" id="PS50297">
    <property type="entry name" value="ANK_REP_REGION"/>
    <property type="match status" value="9"/>
</dbReference>
<organism evidence="5 6">
    <name type="scientific">Discina gigas</name>
    <dbReference type="NCBI Taxonomy" id="1032678"/>
    <lineage>
        <taxon>Eukaryota</taxon>
        <taxon>Fungi</taxon>
        <taxon>Dikarya</taxon>
        <taxon>Ascomycota</taxon>
        <taxon>Pezizomycotina</taxon>
        <taxon>Pezizomycetes</taxon>
        <taxon>Pezizales</taxon>
        <taxon>Discinaceae</taxon>
        <taxon>Discina</taxon>
    </lineage>
</organism>
<dbReference type="Proteomes" id="UP001447188">
    <property type="component" value="Unassembled WGS sequence"/>
</dbReference>
<comment type="caution">
    <text evidence="5">The sequence shown here is derived from an EMBL/GenBank/DDBJ whole genome shotgun (WGS) entry which is preliminary data.</text>
</comment>
<keyword evidence="2 3" id="KW-0040">ANK repeat</keyword>
<feature type="repeat" description="ANK" evidence="3">
    <location>
        <begin position="528"/>
        <end position="560"/>
    </location>
</feature>
<name>A0ABR3GSW4_9PEZI</name>
<dbReference type="EMBL" id="JBBBZM010000015">
    <property type="protein sequence ID" value="KAL0639007.1"/>
    <property type="molecule type" value="Genomic_DNA"/>
</dbReference>
<dbReference type="Pfam" id="PF12796">
    <property type="entry name" value="Ank_2"/>
    <property type="match status" value="4"/>
</dbReference>
<evidence type="ECO:0000256" key="2">
    <source>
        <dbReference type="ARBA" id="ARBA00023043"/>
    </source>
</evidence>
<feature type="repeat" description="ANK" evidence="3">
    <location>
        <begin position="825"/>
        <end position="857"/>
    </location>
</feature>
<evidence type="ECO:0000313" key="5">
    <source>
        <dbReference type="EMBL" id="KAL0639007.1"/>
    </source>
</evidence>
<dbReference type="SUPFAM" id="SSF48403">
    <property type="entry name" value="Ankyrin repeat"/>
    <property type="match status" value="1"/>
</dbReference>
<feature type="repeat" description="ANK" evidence="3">
    <location>
        <begin position="759"/>
        <end position="791"/>
    </location>
</feature>
<protein>
    <recommendedName>
        <fullName evidence="4">Ubiquitin-like domain-containing protein</fullName>
    </recommendedName>
</protein>
<dbReference type="InterPro" id="IPR054464">
    <property type="entry name" value="ULD_fung"/>
</dbReference>
<dbReference type="Pfam" id="PF22893">
    <property type="entry name" value="ULD_2"/>
    <property type="match status" value="1"/>
</dbReference>
<evidence type="ECO:0000259" key="4">
    <source>
        <dbReference type="Pfam" id="PF22893"/>
    </source>
</evidence>
<keyword evidence="1" id="KW-0677">Repeat</keyword>
<gene>
    <name evidence="5" type="ORF">Q9L58_001888</name>
</gene>
<feature type="repeat" description="ANK" evidence="3">
    <location>
        <begin position="858"/>
        <end position="884"/>
    </location>
</feature>
<dbReference type="PANTHER" id="PTHR24180:SF45">
    <property type="entry name" value="POLY [ADP-RIBOSE] POLYMERASE TANKYRASE"/>
    <property type="match status" value="1"/>
</dbReference>
<evidence type="ECO:0000256" key="3">
    <source>
        <dbReference type="PROSITE-ProRule" id="PRU00023"/>
    </source>
</evidence>
<dbReference type="InterPro" id="IPR051637">
    <property type="entry name" value="Ank_repeat_dom-contain_49"/>
</dbReference>
<dbReference type="SMART" id="SM00248">
    <property type="entry name" value="ANK"/>
    <property type="match status" value="10"/>
</dbReference>
<keyword evidence="6" id="KW-1185">Reference proteome</keyword>
<evidence type="ECO:0000256" key="1">
    <source>
        <dbReference type="ARBA" id="ARBA00022737"/>
    </source>
</evidence>
<feature type="repeat" description="ANK" evidence="3">
    <location>
        <begin position="693"/>
        <end position="725"/>
    </location>
</feature>
<dbReference type="Gene3D" id="1.25.40.20">
    <property type="entry name" value="Ankyrin repeat-containing domain"/>
    <property type="match status" value="5"/>
</dbReference>
<proteinExistence type="predicted"/>
<accession>A0ABR3GSW4</accession>
<feature type="repeat" description="ANK" evidence="3">
    <location>
        <begin position="726"/>
        <end position="758"/>
    </location>
</feature>
<dbReference type="PANTHER" id="PTHR24180">
    <property type="entry name" value="CYCLIN-DEPENDENT KINASE INHIBITOR 2C-RELATED"/>
    <property type="match status" value="1"/>
</dbReference>
<dbReference type="InterPro" id="IPR002110">
    <property type="entry name" value="Ankyrin_rpt"/>
</dbReference>
<feature type="repeat" description="ANK" evidence="3">
    <location>
        <begin position="660"/>
        <end position="692"/>
    </location>
</feature>
<feature type="domain" description="Ubiquitin-like" evidence="4">
    <location>
        <begin position="307"/>
        <end position="388"/>
    </location>
</feature>
<feature type="repeat" description="ANK" evidence="3">
    <location>
        <begin position="792"/>
        <end position="824"/>
    </location>
</feature>
<dbReference type="PRINTS" id="PR01415">
    <property type="entry name" value="ANKYRIN"/>
</dbReference>
<feature type="repeat" description="ANK" evidence="3">
    <location>
        <begin position="627"/>
        <end position="659"/>
    </location>
</feature>
<reference evidence="5 6" key="1">
    <citation type="submission" date="2024-02" db="EMBL/GenBank/DDBJ databases">
        <title>Discinaceae phylogenomics.</title>
        <authorList>
            <person name="Dirks A.C."/>
            <person name="James T.Y."/>
        </authorList>
    </citation>
    <scope>NUCLEOTIDE SEQUENCE [LARGE SCALE GENOMIC DNA]</scope>
    <source>
        <strain evidence="5 6">ACD0624</strain>
    </source>
</reference>